<dbReference type="Gene3D" id="3.30.559.10">
    <property type="entry name" value="Chloramphenicol acetyltransferase-like domain"/>
    <property type="match status" value="1"/>
</dbReference>
<dbReference type="InterPro" id="IPR001707">
    <property type="entry name" value="Cmp_AcTrfase"/>
</dbReference>
<proteinExistence type="predicted"/>
<sequence length="210" mass="24334">MKHRLALDRWSRKDHFHFFRKFEEPFHGVCVEIDCTGAYRTAKQRGHSFFLAYLHHALTAANQTEPFRYRILDEEVYVYDRVHASPTIDRPDGTFGFSYLDYHEEFATFVREAEGPIAQVRASTTLFPDHTNHEVAVMHLSALPWLRFTSLSHARSFSYPDSSPKVSFGKMVEAHGKRTMPVSIHVHHALVDGRDVGLFVERFQELMNPA</sequence>
<dbReference type="EMBL" id="FNFO01000009">
    <property type="protein sequence ID" value="SDL96910.1"/>
    <property type="molecule type" value="Genomic_DNA"/>
</dbReference>
<name>A0A1G9PDQ0_9BACT</name>
<dbReference type="GO" id="GO:0008811">
    <property type="term" value="F:chloramphenicol O-acetyltransferase activity"/>
    <property type="evidence" value="ECO:0007669"/>
    <property type="project" value="InterPro"/>
</dbReference>
<dbReference type="AlphaFoldDB" id="A0A1G9PDQ0"/>
<dbReference type="RefSeq" id="WP_089685702.1">
    <property type="nucleotide sequence ID" value="NZ_FNFO01000009.1"/>
</dbReference>
<dbReference type="Pfam" id="PF00302">
    <property type="entry name" value="CAT"/>
    <property type="match status" value="1"/>
</dbReference>
<organism evidence="2 3">
    <name type="scientific">Catalinimonas alkaloidigena</name>
    <dbReference type="NCBI Taxonomy" id="1075417"/>
    <lineage>
        <taxon>Bacteria</taxon>
        <taxon>Pseudomonadati</taxon>
        <taxon>Bacteroidota</taxon>
        <taxon>Cytophagia</taxon>
        <taxon>Cytophagales</taxon>
        <taxon>Catalimonadaceae</taxon>
        <taxon>Catalinimonas</taxon>
    </lineage>
</organism>
<dbReference type="PIRSF" id="PIRSF000440">
    <property type="entry name" value="CAT"/>
    <property type="match status" value="1"/>
</dbReference>
<gene>
    <name evidence="2" type="ORF">SAMN05421823_109163</name>
</gene>
<dbReference type="InterPro" id="IPR023213">
    <property type="entry name" value="CAT-like_dom_sf"/>
</dbReference>
<evidence type="ECO:0000313" key="2">
    <source>
        <dbReference type="EMBL" id="SDL96910.1"/>
    </source>
</evidence>
<dbReference type="Proteomes" id="UP000198510">
    <property type="component" value="Unassembled WGS sequence"/>
</dbReference>
<protein>
    <submittedName>
        <fullName evidence="2">Chloramphenicol O-acetyltransferase type A</fullName>
    </submittedName>
</protein>
<dbReference type="PANTHER" id="PTHR38474">
    <property type="entry name" value="SLR0299 PROTEIN"/>
    <property type="match status" value="1"/>
</dbReference>
<accession>A0A1G9PDQ0</accession>
<dbReference type="SMART" id="SM01059">
    <property type="entry name" value="CAT"/>
    <property type="match status" value="1"/>
</dbReference>
<evidence type="ECO:0000256" key="1">
    <source>
        <dbReference type="PIRSR" id="PIRSR000440-1"/>
    </source>
</evidence>
<dbReference type="OrthoDB" id="9801766at2"/>
<keyword evidence="2" id="KW-0808">Transferase</keyword>
<keyword evidence="3" id="KW-1185">Reference proteome</keyword>
<reference evidence="2 3" key="1">
    <citation type="submission" date="2016-10" db="EMBL/GenBank/DDBJ databases">
        <authorList>
            <person name="de Groot N.N."/>
        </authorList>
    </citation>
    <scope>NUCLEOTIDE SEQUENCE [LARGE SCALE GENOMIC DNA]</scope>
    <source>
        <strain evidence="2 3">DSM 25186</strain>
    </source>
</reference>
<feature type="active site" description="Proton acceptor" evidence="1">
    <location>
        <position position="188"/>
    </location>
</feature>
<dbReference type="SUPFAM" id="SSF52777">
    <property type="entry name" value="CoA-dependent acyltransferases"/>
    <property type="match status" value="1"/>
</dbReference>
<evidence type="ECO:0000313" key="3">
    <source>
        <dbReference type="Proteomes" id="UP000198510"/>
    </source>
</evidence>
<dbReference type="STRING" id="1075417.SAMN05421823_109163"/>
<dbReference type="PANTHER" id="PTHR38474:SF1">
    <property type="entry name" value="SLR0299 PROTEIN"/>
    <property type="match status" value="1"/>
</dbReference>